<dbReference type="Gene3D" id="3.20.120.10">
    <property type="entry name" value="Hydrophobin"/>
    <property type="match status" value="1"/>
</dbReference>
<name>A0A8H7J423_9PLEO</name>
<keyword evidence="2" id="KW-1015">Disulfide bond</keyword>
<keyword evidence="5" id="KW-1185">Reference proteome</keyword>
<protein>
    <submittedName>
        <fullName evidence="4">Uncharacterized protein</fullName>
    </submittedName>
</protein>
<dbReference type="SUPFAM" id="SSF101751">
    <property type="entry name" value="Hydrophobin II, HfbII"/>
    <property type="match status" value="1"/>
</dbReference>
<accession>A0A8H7J423</accession>
<reference evidence="4" key="2">
    <citation type="submission" date="2020-09" db="EMBL/GenBank/DDBJ databases">
        <title>Reference genome assembly for Australian Ascochyta lentis isolate Al4.</title>
        <authorList>
            <person name="Lee R.C."/>
            <person name="Farfan-Caceres L.M."/>
            <person name="Debler J.W."/>
            <person name="Williams A.H."/>
            <person name="Henares B.M."/>
        </authorList>
    </citation>
    <scope>NUCLEOTIDE SEQUENCE</scope>
    <source>
        <strain evidence="4">Al4</strain>
    </source>
</reference>
<dbReference type="EMBL" id="RZGK01000009">
    <property type="protein sequence ID" value="KAF9696509.1"/>
    <property type="molecule type" value="Genomic_DNA"/>
</dbReference>
<evidence type="ECO:0000313" key="5">
    <source>
        <dbReference type="Proteomes" id="UP000651452"/>
    </source>
</evidence>
<feature type="signal peptide" evidence="3">
    <location>
        <begin position="1"/>
        <end position="15"/>
    </location>
</feature>
<proteinExistence type="inferred from homology"/>
<dbReference type="InterPro" id="IPR036686">
    <property type="entry name" value="Class_II_Hydrophobin_sf"/>
</dbReference>
<dbReference type="CDD" id="cd23508">
    <property type="entry name" value="hydrophobin_II"/>
    <property type="match status" value="1"/>
</dbReference>
<dbReference type="Proteomes" id="UP000651452">
    <property type="component" value="Unassembled WGS sequence"/>
</dbReference>
<organism evidence="4 5">
    <name type="scientific">Ascochyta lentis</name>
    <dbReference type="NCBI Taxonomy" id="205686"/>
    <lineage>
        <taxon>Eukaryota</taxon>
        <taxon>Fungi</taxon>
        <taxon>Dikarya</taxon>
        <taxon>Ascomycota</taxon>
        <taxon>Pezizomycotina</taxon>
        <taxon>Dothideomycetes</taxon>
        <taxon>Pleosporomycetidae</taxon>
        <taxon>Pleosporales</taxon>
        <taxon>Pleosporineae</taxon>
        <taxon>Didymellaceae</taxon>
        <taxon>Ascochyta</taxon>
    </lineage>
</organism>
<evidence type="ECO:0000313" key="4">
    <source>
        <dbReference type="EMBL" id="KAF9696509.1"/>
    </source>
</evidence>
<keyword evidence="3" id="KW-0732">Signal</keyword>
<comment type="caution">
    <text evidence="4">The sequence shown here is derived from an EMBL/GenBank/DDBJ whole genome shotgun (WGS) entry which is preliminary data.</text>
</comment>
<dbReference type="Pfam" id="PF06766">
    <property type="entry name" value="Hydrophobin_2"/>
    <property type="match status" value="1"/>
</dbReference>
<dbReference type="AlphaFoldDB" id="A0A8H7J423"/>
<feature type="chain" id="PRO_5034365497" evidence="3">
    <location>
        <begin position="16"/>
        <end position="99"/>
    </location>
</feature>
<comment type="similarity">
    <text evidence="1">Belongs to the cerato-ulmin hydrophobin family.</text>
</comment>
<dbReference type="PANTHER" id="PTHR42341">
    <property type="entry name" value="HYDROPHOBIN"/>
    <property type="match status" value="1"/>
</dbReference>
<evidence type="ECO:0000256" key="1">
    <source>
        <dbReference type="ARBA" id="ARBA00009576"/>
    </source>
</evidence>
<evidence type="ECO:0000256" key="2">
    <source>
        <dbReference type="ARBA" id="ARBA00023157"/>
    </source>
</evidence>
<dbReference type="GO" id="GO:0005576">
    <property type="term" value="C:extracellular region"/>
    <property type="evidence" value="ECO:0007669"/>
    <property type="project" value="InterPro"/>
</dbReference>
<dbReference type="PANTHER" id="PTHR42341:SF1">
    <property type="entry name" value="HYDROPHOBIN"/>
    <property type="match status" value="1"/>
</dbReference>
<sequence length="99" mass="10186">MQYFTILAFAAAAFAAPLEERQAGLCSSGSPLCCATDILNLAILDCQTPPTTPTGINNFIDICAAEGQQAKCCLLPILEQALICTDVQPQAAAPAVSAA</sequence>
<dbReference type="OrthoDB" id="4500971at2759"/>
<reference evidence="4" key="1">
    <citation type="submission" date="2018-12" db="EMBL/GenBank/DDBJ databases">
        <authorList>
            <person name="Syme R.A."/>
            <person name="Farfan-Caceres L."/>
            <person name="Lichtenzveig J."/>
        </authorList>
    </citation>
    <scope>NUCLEOTIDE SEQUENCE</scope>
    <source>
        <strain evidence="4">Al4</strain>
    </source>
</reference>
<evidence type="ECO:0000256" key="3">
    <source>
        <dbReference type="SAM" id="SignalP"/>
    </source>
</evidence>
<dbReference type="InterPro" id="IPR010636">
    <property type="entry name" value="Class_II_hydrophobin"/>
</dbReference>
<gene>
    <name evidence="4" type="ORF">EKO04_005351</name>
</gene>